<dbReference type="PANTHER" id="PTHR34978:SF3">
    <property type="entry name" value="SLR0241 PROTEIN"/>
    <property type="match status" value="1"/>
</dbReference>
<comment type="caution">
    <text evidence="5">The sequence shown here is derived from an EMBL/GenBank/DDBJ whole genome shotgun (WGS) entry which is preliminary data.</text>
</comment>
<sequence>GPTAPPSAAGTAAAGAAQLQPASWLTRAAQAWLLAYLLGLGYTVFQLLQARRMLNGLAASGSRVPAAMAAAPAPAMIEVDAPISPMLFGLLKPRLLLPRHLRSFDAAQQQLIVEHELTHWRRRDLQWMSVGILLQTLLWFNPFMRLLRGSLSWAQELGCDRDVLRGRPPAQRKAYAAALVAQLRLQHGTPKTALAFGGVCASTLASRIALIREPGREQGRRARGARLLALAGLACVFAASLAFQPALAWRIAPAASQTPFVCTVLMDAASGRELAREGHCEERVTPASTFNIPVALMGYDSGFLRSEHAPVLPFKGGYPAYIPSWRAATDPSSWLQNSVLWYAQQVTAQLGARRFQDYVARFGYGNQDLSGDPGKANGLSQSWVGSSLRISPLEQVAFLRQLANRTLPVSEQAYALTERIMPRQVLENGWEVFGKTGTASALLPDGADDPARQYGWYVGWAKKEGRTVVFARLAMDTKQPEAMGGARSREAMLRELPARLGAL</sequence>
<feature type="non-terminal residue" evidence="5">
    <location>
        <position position="1"/>
    </location>
</feature>
<dbReference type="EMBL" id="WWCU01000008">
    <property type="protein sequence ID" value="MYN07554.1"/>
    <property type="molecule type" value="Genomic_DNA"/>
</dbReference>
<dbReference type="InterPro" id="IPR008756">
    <property type="entry name" value="Peptidase_M56"/>
</dbReference>
<dbReference type="NCBIfam" id="NF000270">
    <property type="entry name" value="bla_class_D_alt"/>
    <property type="match status" value="1"/>
</dbReference>
<feature type="domain" description="Penicillin-binding protein transpeptidase" evidence="3">
    <location>
        <begin position="262"/>
        <end position="492"/>
    </location>
</feature>
<feature type="domain" description="Peptidase M56" evidence="4">
    <location>
        <begin position="20"/>
        <end position="210"/>
    </location>
</feature>
<comment type="similarity">
    <text evidence="1">Belongs to the peptidase M56 family.</text>
</comment>
<keyword evidence="2" id="KW-0812">Transmembrane</keyword>
<dbReference type="AlphaFoldDB" id="A0A7X4KKX5"/>
<dbReference type="Gene3D" id="3.40.710.10">
    <property type="entry name" value="DD-peptidase/beta-lactamase superfamily"/>
    <property type="match status" value="1"/>
</dbReference>
<evidence type="ECO:0000259" key="4">
    <source>
        <dbReference type="Pfam" id="PF05569"/>
    </source>
</evidence>
<dbReference type="Proteomes" id="UP000450676">
    <property type="component" value="Unassembled WGS sequence"/>
</dbReference>
<dbReference type="InterPro" id="IPR001460">
    <property type="entry name" value="PCN-bd_Tpept"/>
</dbReference>
<name>A0A7X4KKX5_9BURK</name>
<reference evidence="5 6" key="1">
    <citation type="submission" date="2019-12" db="EMBL/GenBank/DDBJ databases">
        <title>Novel species isolated from a subtropical stream in China.</title>
        <authorList>
            <person name="Lu H."/>
        </authorList>
    </citation>
    <scope>NUCLEOTIDE SEQUENCE [LARGE SCALE GENOMIC DNA]</scope>
    <source>
        <strain evidence="5 6">FT127W</strain>
    </source>
</reference>
<evidence type="ECO:0000313" key="5">
    <source>
        <dbReference type="EMBL" id="MYN07554.1"/>
    </source>
</evidence>
<dbReference type="Pfam" id="PF05569">
    <property type="entry name" value="Peptidase_M56"/>
    <property type="match status" value="1"/>
</dbReference>
<keyword evidence="2" id="KW-0472">Membrane</keyword>
<evidence type="ECO:0000313" key="6">
    <source>
        <dbReference type="Proteomes" id="UP000450676"/>
    </source>
</evidence>
<dbReference type="PANTHER" id="PTHR34978">
    <property type="entry name" value="POSSIBLE SENSOR-TRANSDUCER PROTEIN BLAR"/>
    <property type="match status" value="1"/>
</dbReference>
<proteinExistence type="inferred from homology"/>
<organism evidence="5 6">
    <name type="scientific">Pseudoduganella aquatica</name>
    <dbReference type="NCBI Taxonomy" id="2660641"/>
    <lineage>
        <taxon>Bacteria</taxon>
        <taxon>Pseudomonadati</taxon>
        <taxon>Pseudomonadota</taxon>
        <taxon>Betaproteobacteria</taxon>
        <taxon>Burkholderiales</taxon>
        <taxon>Oxalobacteraceae</taxon>
        <taxon>Telluria group</taxon>
        <taxon>Pseudoduganella</taxon>
    </lineage>
</organism>
<accession>A0A7X4KKX5</accession>
<dbReference type="CDD" id="cd07341">
    <property type="entry name" value="M56_BlaR1_MecR1_like"/>
    <property type="match status" value="1"/>
</dbReference>
<keyword evidence="2" id="KW-1133">Transmembrane helix</keyword>
<evidence type="ECO:0000259" key="3">
    <source>
        <dbReference type="Pfam" id="PF00905"/>
    </source>
</evidence>
<evidence type="ECO:0000256" key="1">
    <source>
        <dbReference type="ARBA" id="ARBA00011075"/>
    </source>
</evidence>
<feature type="transmembrane region" description="Helical" evidence="2">
    <location>
        <begin position="29"/>
        <end position="48"/>
    </location>
</feature>
<dbReference type="InterPro" id="IPR052173">
    <property type="entry name" value="Beta-lactam_resp_regulator"/>
</dbReference>
<gene>
    <name evidence="5" type="primary">blaOXA</name>
    <name evidence="5" type="ORF">GTP77_09385</name>
</gene>
<dbReference type="InterPro" id="IPR012338">
    <property type="entry name" value="Beta-lactam/transpept-like"/>
</dbReference>
<feature type="transmembrane region" description="Helical" evidence="2">
    <location>
        <begin position="224"/>
        <end position="243"/>
    </location>
</feature>
<dbReference type="GO" id="GO:0008658">
    <property type="term" value="F:penicillin binding"/>
    <property type="evidence" value="ECO:0007669"/>
    <property type="project" value="InterPro"/>
</dbReference>
<dbReference type="SUPFAM" id="SSF56601">
    <property type="entry name" value="beta-lactamase/transpeptidase-like"/>
    <property type="match status" value="1"/>
</dbReference>
<keyword evidence="6" id="KW-1185">Reference proteome</keyword>
<evidence type="ECO:0000256" key="2">
    <source>
        <dbReference type="SAM" id="Phobius"/>
    </source>
</evidence>
<protein>
    <submittedName>
        <fullName evidence="5">Class D beta-lactamase</fullName>
    </submittedName>
</protein>
<dbReference type="Pfam" id="PF00905">
    <property type="entry name" value="Transpeptidase"/>
    <property type="match status" value="1"/>
</dbReference>